<comment type="caution">
    <text evidence="1">The sequence shown here is derived from an EMBL/GenBank/DDBJ whole genome shotgun (WGS) entry which is preliminary data.</text>
</comment>
<gene>
    <name evidence="1" type="ORF">Pmgp_01015</name>
</gene>
<reference evidence="1 2" key="1">
    <citation type="journal article" date="2018" name="Environ. Microbiol.">
        <title>Novel energy conservation strategies and behaviour of Pelotomaculum schinkii driving syntrophic propionate catabolism.</title>
        <authorList>
            <person name="Hidalgo-Ahumada C.A.P."/>
            <person name="Nobu M.K."/>
            <person name="Narihiro T."/>
            <person name="Tamaki H."/>
            <person name="Liu W.T."/>
            <person name="Kamagata Y."/>
            <person name="Stams A.J.M."/>
            <person name="Imachi H."/>
            <person name="Sousa D.Z."/>
        </authorList>
    </citation>
    <scope>NUCLEOTIDE SEQUENCE [LARGE SCALE GENOMIC DNA]</scope>
    <source>
        <strain evidence="1 2">MGP</strain>
    </source>
</reference>
<evidence type="ECO:0000313" key="1">
    <source>
        <dbReference type="EMBL" id="TEB12398.1"/>
    </source>
</evidence>
<accession>A0A4Y7RTS7</accession>
<dbReference type="EMBL" id="QFFZ01000007">
    <property type="protein sequence ID" value="TEB12398.1"/>
    <property type="molecule type" value="Genomic_DNA"/>
</dbReference>
<evidence type="ECO:0000313" key="2">
    <source>
        <dbReference type="Proteomes" id="UP000297597"/>
    </source>
</evidence>
<keyword evidence="2" id="KW-1185">Reference proteome</keyword>
<proteinExistence type="predicted"/>
<sequence>MPTALTFYKLTVRDAVKCLEIEVNKSLDKNIVKSFTSHISYYPNGTLIKLNNGETGIVKEQNRSDKARPIVKVLYNKDGSRYKEAKIMDLAQNSFLNIL</sequence>
<dbReference type="Proteomes" id="UP000297597">
    <property type="component" value="Unassembled WGS sequence"/>
</dbReference>
<organism evidence="1 2">
    <name type="scientific">Pelotomaculum propionicicum</name>
    <dbReference type="NCBI Taxonomy" id="258475"/>
    <lineage>
        <taxon>Bacteria</taxon>
        <taxon>Bacillati</taxon>
        <taxon>Bacillota</taxon>
        <taxon>Clostridia</taxon>
        <taxon>Eubacteriales</taxon>
        <taxon>Desulfotomaculaceae</taxon>
        <taxon>Pelotomaculum</taxon>
    </lineage>
</organism>
<protein>
    <submittedName>
        <fullName evidence="1">Uncharacterized protein</fullName>
    </submittedName>
</protein>
<dbReference type="AlphaFoldDB" id="A0A4Y7RTS7"/>
<name>A0A4Y7RTS7_9FIRM</name>